<reference evidence="11 12" key="1">
    <citation type="journal article" date="2021" name="Sci. Rep.">
        <title>The distribution of antibiotic resistance genes in chicken gut microbiota commensals.</title>
        <authorList>
            <person name="Juricova H."/>
            <person name="Matiasovicova J."/>
            <person name="Kubasova T."/>
            <person name="Cejkova D."/>
            <person name="Rychlik I."/>
        </authorList>
    </citation>
    <scope>NUCLEOTIDE SEQUENCE [LARGE SCALE GENOMIC DNA]</scope>
    <source>
        <strain evidence="11 12">An574</strain>
    </source>
</reference>
<dbReference type="Gene3D" id="3.40.50.720">
    <property type="entry name" value="NAD(P)-binding Rossmann-like Domain"/>
    <property type="match status" value="1"/>
</dbReference>
<dbReference type="InterPro" id="IPR036721">
    <property type="entry name" value="RCK_C_sf"/>
</dbReference>
<dbReference type="Pfam" id="PF02080">
    <property type="entry name" value="TrkA_C"/>
    <property type="match status" value="1"/>
</dbReference>
<accession>A0ABS2GWQ6</accession>
<dbReference type="InterPro" id="IPR038770">
    <property type="entry name" value="Na+/solute_symporter_sf"/>
</dbReference>
<proteinExistence type="inferred from homology"/>
<keyword evidence="6 9" id="KW-1133">Transmembrane helix</keyword>
<feature type="transmembrane region" description="Helical" evidence="9">
    <location>
        <begin position="57"/>
        <end position="74"/>
    </location>
</feature>
<feature type="transmembrane region" description="Helical" evidence="9">
    <location>
        <begin position="269"/>
        <end position="288"/>
    </location>
</feature>
<feature type="transmembrane region" description="Helical" evidence="9">
    <location>
        <begin position="297"/>
        <end position="316"/>
    </location>
</feature>
<evidence type="ECO:0000256" key="8">
    <source>
        <dbReference type="ARBA" id="ARBA00023136"/>
    </source>
</evidence>
<gene>
    <name evidence="11" type="ORF">H5975_04330</name>
</gene>
<keyword evidence="8 9" id="KW-0472">Membrane</keyword>
<dbReference type="InterPro" id="IPR036291">
    <property type="entry name" value="NAD(P)-bd_dom_sf"/>
</dbReference>
<dbReference type="PROSITE" id="PS51202">
    <property type="entry name" value="RCK_C"/>
    <property type="match status" value="1"/>
</dbReference>
<dbReference type="PANTHER" id="PTHR43562">
    <property type="entry name" value="NAPA-TYPE SODIUM/HYDROGEN ANTIPORTER"/>
    <property type="match status" value="1"/>
</dbReference>
<protein>
    <submittedName>
        <fullName evidence="11">Monovalent cation:proton antiporter family protein</fullName>
    </submittedName>
</protein>
<keyword evidence="12" id="KW-1185">Reference proteome</keyword>
<organism evidence="11 12">
    <name type="scientific">Limosilactobacillus coleohominis</name>
    <dbReference type="NCBI Taxonomy" id="181675"/>
    <lineage>
        <taxon>Bacteria</taxon>
        <taxon>Bacillati</taxon>
        <taxon>Bacillota</taxon>
        <taxon>Bacilli</taxon>
        <taxon>Lactobacillales</taxon>
        <taxon>Lactobacillaceae</taxon>
        <taxon>Limosilactobacillus</taxon>
    </lineage>
</organism>
<evidence type="ECO:0000313" key="11">
    <source>
        <dbReference type="EMBL" id="MBM6940717.1"/>
    </source>
</evidence>
<dbReference type="EMBL" id="JACJKU010000032">
    <property type="protein sequence ID" value="MBM6940717.1"/>
    <property type="molecule type" value="Genomic_DNA"/>
</dbReference>
<dbReference type="InterPro" id="IPR003148">
    <property type="entry name" value="RCK_N"/>
</dbReference>
<dbReference type="InterPro" id="IPR006037">
    <property type="entry name" value="RCK_C"/>
</dbReference>
<feature type="transmembrane region" description="Helical" evidence="9">
    <location>
        <begin position="123"/>
        <end position="143"/>
    </location>
</feature>
<dbReference type="Proteomes" id="UP000785625">
    <property type="component" value="Unassembled WGS sequence"/>
</dbReference>
<evidence type="ECO:0000256" key="7">
    <source>
        <dbReference type="ARBA" id="ARBA00023065"/>
    </source>
</evidence>
<dbReference type="PANTHER" id="PTHR43562:SF1">
    <property type="entry name" value="NA(+)_H(+) ANTIPORTER YJBQ-RELATED"/>
    <property type="match status" value="1"/>
</dbReference>
<keyword evidence="3" id="KW-0813">Transport</keyword>
<evidence type="ECO:0000256" key="3">
    <source>
        <dbReference type="ARBA" id="ARBA00022448"/>
    </source>
</evidence>
<dbReference type="Pfam" id="PF00999">
    <property type="entry name" value="Na_H_Exchanger"/>
    <property type="match status" value="1"/>
</dbReference>
<evidence type="ECO:0000259" key="10">
    <source>
        <dbReference type="PROSITE" id="PS51202"/>
    </source>
</evidence>
<dbReference type="InterPro" id="IPR006153">
    <property type="entry name" value="Cation/H_exchanger_TM"/>
</dbReference>
<evidence type="ECO:0000256" key="9">
    <source>
        <dbReference type="SAM" id="Phobius"/>
    </source>
</evidence>
<dbReference type="SUPFAM" id="SSF116726">
    <property type="entry name" value="TrkA C-terminal domain-like"/>
    <property type="match status" value="1"/>
</dbReference>
<dbReference type="Gene3D" id="3.30.70.1450">
    <property type="entry name" value="Regulator of K+ conductance, C-terminal domain"/>
    <property type="match status" value="1"/>
</dbReference>
<dbReference type="Pfam" id="PF02254">
    <property type="entry name" value="TrkA_N"/>
    <property type="match status" value="1"/>
</dbReference>
<feature type="domain" description="RCK C-terminal" evidence="10">
    <location>
        <begin position="527"/>
        <end position="608"/>
    </location>
</feature>
<sequence>MERLSMFLVILAALLIPILMARFKITGVPTAVAEIVMGILIGKSGLNIIQTTPELTQLSSLGVIILMFLSGMEIDFDLFKPGSSNDQNRWSPVKLAGIAFIGTLVNGLILGLILKFTGLFNNVFLSVILFSTVALGVVIATLKEKEILSRPMGQTILLTAVLGEVVPMFALTLYASLNGGNGSQIWLIVLLFLAAIFLLRRFKQPYIWFNQVTKSTTQLDIRLAFFLIFTLVIIAETVGAENILGAFLAGMVMKLLEPSEATRDKLTSIGYGFFIPIFFIMTGVRLNIRTLLANPQALMLIPVLVICFILAKAWAFPVCRLRFKRRNAFAGGFLTVTTITLVLPSLQVARNLHTITGTQSDAFILAAVIVCILAPIIFNSQYHLDREDLIRQRVVFLGANTLTIPVAQQLGRNWFDIRMVTDDEKNYKTYNSQVDNLKYFPNLNEQTLAENDYFNTDILVTGFRRDDKNISFSRMAKDHAVNRVIMAQVNRTSDEKQLQTLGEQGVEFFNPFNVEASVLRSLIESPAVYQMLTSTEAGLFEVRVRNHKYTDRPLMDLPFVDQITISRIRRGNQWIVPTGGTTIEYNDHIIFTAKNLGTVATIRRELSKQN</sequence>
<keyword evidence="4" id="KW-0050">Antiport</keyword>
<evidence type="ECO:0000256" key="1">
    <source>
        <dbReference type="ARBA" id="ARBA00004141"/>
    </source>
</evidence>
<evidence type="ECO:0000256" key="6">
    <source>
        <dbReference type="ARBA" id="ARBA00022989"/>
    </source>
</evidence>
<dbReference type="SUPFAM" id="SSF51735">
    <property type="entry name" value="NAD(P)-binding Rossmann-fold domains"/>
    <property type="match status" value="1"/>
</dbReference>
<name>A0ABS2GWQ6_9LACO</name>
<comment type="caution">
    <text evidence="11">The sequence shown here is derived from an EMBL/GenBank/DDBJ whole genome shotgun (WGS) entry which is preliminary data.</text>
</comment>
<evidence type="ECO:0000313" key="12">
    <source>
        <dbReference type="Proteomes" id="UP000785625"/>
    </source>
</evidence>
<evidence type="ECO:0000256" key="4">
    <source>
        <dbReference type="ARBA" id="ARBA00022449"/>
    </source>
</evidence>
<feature type="transmembrane region" description="Helical" evidence="9">
    <location>
        <begin position="223"/>
        <end position="249"/>
    </location>
</feature>
<feature type="transmembrane region" description="Helical" evidence="9">
    <location>
        <begin position="183"/>
        <end position="202"/>
    </location>
</feature>
<feature type="transmembrane region" description="Helical" evidence="9">
    <location>
        <begin position="155"/>
        <end position="177"/>
    </location>
</feature>
<feature type="transmembrane region" description="Helical" evidence="9">
    <location>
        <begin position="95"/>
        <end position="117"/>
    </location>
</feature>
<feature type="transmembrane region" description="Helical" evidence="9">
    <location>
        <begin position="361"/>
        <end position="378"/>
    </location>
</feature>
<dbReference type="Gene3D" id="1.20.1530.20">
    <property type="match status" value="1"/>
</dbReference>
<evidence type="ECO:0000256" key="5">
    <source>
        <dbReference type="ARBA" id="ARBA00022692"/>
    </source>
</evidence>
<keyword evidence="7" id="KW-0406">Ion transport</keyword>
<comment type="similarity">
    <text evidence="2">Belongs to the monovalent cation:proton antiporter 2 (CPA2) transporter (TC 2.A.37) family.</text>
</comment>
<evidence type="ECO:0000256" key="2">
    <source>
        <dbReference type="ARBA" id="ARBA00005551"/>
    </source>
</evidence>
<dbReference type="RefSeq" id="WP_204785027.1">
    <property type="nucleotide sequence ID" value="NZ_CALVGD010000054.1"/>
</dbReference>
<feature type="transmembrane region" description="Helical" evidence="9">
    <location>
        <begin position="328"/>
        <end position="349"/>
    </location>
</feature>
<keyword evidence="5 9" id="KW-0812">Transmembrane</keyword>
<comment type="subcellular location">
    <subcellularLocation>
        <location evidence="1">Membrane</location>
        <topology evidence="1">Multi-pass membrane protein</topology>
    </subcellularLocation>
</comment>